<name>A0A8X6XAU9_9ARAC</name>
<sequence length="114" mass="13675">MNTKCPLVFQKGTYGEELYHRFLCAREARIYSYRNAWSTRNADDIYQRYRFKAESKERAPETRNGINICDRIKSFHVKKGVEFLISLEHARGILFAFQFFQMRMNLFFVQVITT</sequence>
<dbReference type="OrthoDB" id="10490626at2759"/>
<protein>
    <submittedName>
        <fullName evidence="1">Uncharacterized protein</fullName>
    </submittedName>
</protein>
<keyword evidence="2" id="KW-1185">Reference proteome</keyword>
<reference evidence="1" key="1">
    <citation type="submission" date="2020-08" db="EMBL/GenBank/DDBJ databases">
        <title>Multicomponent nature underlies the extraordinary mechanical properties of spider dragline silk.</title>
        <authorList>
            <person name="Kono N."/>
            <person name="Nakamura H."/>
            <person name="Mori M."/>
            <person name="Yoshida Y."/>
            <person name="Ohtoshi R."/>
            <person name="Malay A.D."/>
            <person name="Moran D.A.P."/>
            <person name="Tomita M."/>
            <person name="Numata K."/>
            <person name="Arakawa K."/>
        </authorList>
    </citation>
    <scope>NUCLEOTIDE SEQUENCE</scope>
</reference>
<dbReference type="Proteomes" id="UP000886998">
    <property type="component" value="Unassembled WGS sequence"/>
</dbReference>
<evidence type="ECO:0000313" key="1">
    <source>
        <dbReference type="EMBL" id="GFY50165.1"/>
    </source>
</evidence>
<dbReference type="AlphaFoldDB" id="A0A8X6XAU9"/>
<gene>
    <name evidence="1" type="ORF">TNIN_146481</name>
</gene>
<dbReference type="EMBL" id="BMAV01007340">
    <property type="protein sequence ID" value="GFY50165.1"/>
    <property type="molecule type" value="Genomic_DNA"/>
</dbReference>
<accession>A0A8X6XAU9</accession>
<comment type="caution">
    <text evidence="1">The sequence shown here is derived from an EMBL/GenBank/DDBJ whole genome shotgun (WGS) entry which is preliminary data.</text>
</comment>
<evidence type="ECO:0000313" key="2">
    <source>
        <dbReference type="Proteomes" id="UP000886998"/>
    </source>
</evidence>
<organism evidence="1 2">
    <name type="scientific">Trichonephila inaurata madagascariensis</name>
    <dbReference type="NCBI Taxonomy" id="2747483"/>
    <lineage>
        <taxon>Eukaryota</taxon>
        <taxon>Metazoa</taxon>
        <taxon>Ecdysozoa</taxon>
        <taxon>Arthropoda</taxon>
        <taxon>Chelicerata</taxon>
        <taxon>Arachnida</taxon>
        <taxon>Araneae</taxon>
        <taxon>Araneomorphae</taxon>
        <taxon>Entelegynae</taxon>
        <taxon>Araneoidea</taxon>
        <taxon>Nephilidae</taxon>
        <taxon>Trichonephila</taxon>
        <taxon>Trichonephila inaurata</taxon>
    </lineage>
</organism>
<proteinExistence type="predicted"/>